<sequence length="323" mass="35055">MSARWSFLGGVTARLPELLPPSRALSVRSADCTRLHTRVFGPPTGYPIVLIHGFACAIRAWAYQIADLATDYRVIAFDQRGHGRSDVPGRRGYTLARIASDLDAVLEATLARHERALIAGHSMGGITLAAWTSRYSHNVRRRADAVALINTMTGDLLRETQLLQVPRALSSARVLAGRCLINAFSGVQLPGAARIQSRYLVPMLALGDGVDPRVAELVFQMFEETSPLGRGGCARMLTDALGSRHLSLAGLTVPTLVIGSQSDRLAPLSQSRRIARAAPNLVDLVELPGGHCSMLEQHREVNRLLRATVRIDDPHGRGRLNTS</sequence>
<dbReference type="PANTHER" id="PTHR43433:SF5">
    <property type="entry name" value="AB HYDROLASE-1 DOMAIN-CONTAINING PROTEIN"/>
    <property type="match status" value="1"/>
</dbReference>
<dbReference type="RefSeq" id="WP_186244396.1">
    <property type="nucleotide sequence ID" value="NZ_OCTY01000002.1"/>
</dbReference>
<dbReference type="Proteomes" id="UP000554965">
    <property type="component" value="Unassembled WGS sequence"/>
</dbReference>
<keyword evidence="3" id="KW-1185">Reference proteome</keyword>
<dbReference type="Pfam" id="PF00561">
    <property type="entry name" value="Abhydrolase_1"/>
    <property type="match status" value="1"/>
</dbReference>
<proteinExistence type="predicted"/>
<evidence type="ECO:0000313" key="2">
    <source>
        <dbReference type="EMBL" id="SOJ56846.1"/>
    </source>
</evidence>
<dbReference type="InterPro" id="IPR000073">
    <property type="entry name" value="AB_hydrolase_1"/>
</dbReference>
<dbReference type="InterPro" id="IPR050471">
    <property type="entry name" value="AB_hydrolase"/>
</dbReference>
<reference evidence="2 3" key="1">
    <citation type="submission" date="2017-10" db="EMBL/GenBank/DDBJ databases">
        <authorList>
            <consortium name="Urmite Genomes"/>
        </authorList>
    </citation>
    <scope>NUCLEOTIDE SEQUENCE [LARGE SCALE GENOMIC DNA]</scope>
    <source>
        <strain evidence="2 3">FB-527</strain>
    </source>
</reference>
<dbReference type="PANTHER" id="PTHR43433">
    <property type="entry name" value="HYDROLASE, ALPHA/BETA FOLD FAMILY PROTEIN"/>
    <property type="match status" value="1"/>
</dbReference>
<dbReference type="GO" id="GO:0004601">
    <property type="term" value="F:peroxidase activity"/>
    <property type="evidence" value="ECO:0007669"/>
    <property type="project" value="UniProtKB-KW"/>
</dbReference>
<protein>
    <submittedName>
        <fullName evidence="2">Non-heme bromoperoxidase BPO-A2</fullName>
        <ecNumber evidence="2">1.11.1.-</ecNumber>
    </submittedName>
</protein>
<evidence type="ECO:0000313" key="3">
    <source>
        <dbReference type="Proteomes" id="UP000554965"/>
    </source>
</evidence>
<dbReference type="EMBL" id="OCTY01000002">
    <property type="protein sequence ID" value="SOJ56846.1"/>
    <property type="molecule type" value="Genomic_DNA"/>
</dbReference>
<accession>A0A7Z7INF7</accession>
<dbReference type="EC" id="1.11.1.-" evidence="2"/>
<organism evidence="2 3">
    <name type="scientific">Mycobacterium simulans</name>
    <dbReference type="NCBI Taxonomy" id="627089"/>
    <lineage>
        <taxon>Bacteria</taxon>
        <taxon>Bacillati</taxon>
        <taxon>Actinomycetota</taxon>
        <taxon>Actinomycetes</taxon>
        <taxon>Mycobacteriales</taxon>
        <taxon>Mycobacteriaceae</taxon>
        <taxon>Mycobacterium</taxon>
    </lineage>
</organism>
<keyword evidence="2" id="KW-0560">Oxidoreductase</keyword>
<dbReference type="PRINTS" id="PR00111">
    <property type="entry name" value="ABHYDROLASE"/>
</dbReference>
<evidence type="ECO:0000259" key="1">
    <source>
        <dbReference type="Pfam" id="PF00561"/>
    </source>
</evidence>
<feature type="domain" description="AB hydrolase-1" evidence="1">
    <location>
        <begin position="46"/>
        <end position="296"/>
    </location>
</feature>
<gene>
    <name evidence="2" type="primary">bpoA2</name>
    <name evidence="2" type="ORF">MSIMFB_04323</name>
</gene>
<dbReference type="Gene3D" id="3.40.50.1820">
    <property type="entry name" value="alpha/beta hydrolase"/>
    <property type="match status" value="1"/>
</dbReference>
<dbReference type="InterPro" id="IPR029058">
    <property type="entry name" value="AB_hydrolase_fold"/>
</dbReference>
<keyword evidence="2" id="KW-0575">Peroxidase</keyword>
<comment type="caution">
    <text evidence="2">The sequence shown here is derived from an EMBL/GenBank/DDBJ whole genome shotgun (WGS) entry which is preliminary data.</text>
</comment>
<name>A0A7Z7INF7_9MYCO</name>
<dbReference type="AlphaFoldDB" id="A0A7Z7INF7"/>
<dbReference type="SUPFAM" id="SSF53474">
    <property type="entry name" value="alpha/beta-Hydrolases"/>
    <property type="match status" value="1"/>
</dbReference>